<dbReference type="EMBL" id="QSAJ01000001">
    <property type="protein sequence ID" value="RGW55954.1"/>
    <property type="molecule type" value="Genomic_DNA"/>
</dbReference>
<dbReference type="SUPFAM" id="SSF52317">
    <property type="entry name" value="Class I glutamine amidotransferase-like"/>
    <property type="match status" value="1"/>
</dbReference>
<dbReference type="Pfam" id="PF07685">
    <property type="entry name" value="GATase_3"/>
    <property type="match status" value="1"/>
</dbReference>
<dbReference type="SUPFAM" id="SSF52540">
    <property type="entry name" value="P-loop containing nucleoside triphosphate hydrolases"/>
    <property type="match status" value="1"/>
</dbReference>
<comment type="caution">
    <text evidence="11">The sequence shown here is derived from an EMBL/GenBank/DDBJ whole genome shotgun (WGS) entry which is preliminary data.</text>
</comment>
<comment type="cofactor">
    <cofactor evidence="1 7">
        <name>Mg(2+)</name>
        <dbReference type="ChEBI" id="CHEBI:18420"/>
    </cofactor>
</comment>
<evidence type="ECO:0000256" key="5">
    <source>
        <dbReference type="ARBA" id="ARBA00022842"/>
    </source>
</evidence>
<evidence type="ECO:0000256" key="7">
    <source>
        <dbReference type="HAMAP-Rule" id="MF_00027"/>
    </source>
</evidence>
<dbReference type="Pfam" id="PF01656">
    <property type="entry name" value="CbiA"/>
    <property type="match status" value="1"/>
</dbReference>
<keyword evidence="3 7" id="KW-0547">Nucleotide-binding</keyword>
<comment type="similarity">
    <text evidence="7">Belongs to the CobB/CbiA family.</text>
</comment>
<dbReference type="NCBIfam" id="TIGR00379">
    <property type="entry name" value="cobB"/>
    <property type="match status" value="1"/>
</dbReference>
<gene>
    <name evidence="7" type="primary">cbiA</name>
    <name evidence="11" type="ORF">DWV67_00610</name>
    <name evidence="10" type="ORF">DWX78_01375</name>
</gene>
<evidence type="ECO:0000313" key="10">
    <source>
        <dbReference type="EMBL" id="RGS73404.1"/>
    </source>
</evidence>
<evidence type="ECO:0000256" key="3">
    <source>
        <dbReference type="ARBA" id="ARBA00022741"/>
    </source>
</evidence>
<dbReference type="AlphaFoldDB" id="A0A395XQT2"/>
<comment type="domain">
    <text evidence="7">Comprises of two domains. The C-terminal domain contains the binding site for glutamine and catalyzes the hydrolysis of this substrate to glutamate and ammonia. The N-terminal domain is anticipated to bind ATP and cobyrinate and catalyzes the ultimate synthesis of the diamide product. The ammonia produced via the glutaminase domain is probably translocated to the adjacent domain via a molecular tunnel, where it reacts with an activated intermediate.</text>
</comment>
<feature type="active site" description="Nucleophile" evidence="7">
    <location>
        <position position="350"/>
    </location>
</feature>
<dbReference type="GO" id="GO:0042242">
    <property type="term" value="F:cobyrinic acid a,c-diamide synthase activity"/>
    <property type="evidence" value="ECO:0007669"/>
    <property type="project" value="UniProtKB-UniRule"/>
</dbReference>
<keyword evidence="6 7" id="KW-0315">Glutamine amidotransferase</keyword>
<comment type="catalytic activity">
    <reaction evidence="7">
        <text>cob(II)yrinate + 2 L-glutamine + 2 ATP + 2 H2O = cob(II)yrinate a,c diamide + 2 L-glutamate + 2 ADP + 2 phosphate + 2 H(+)</text>
        <dbReference type="Rhea" id="RHEA:26289"/>
        <dbReference type="ChEBI" id="CHEBI:15377"/>
        <dbReference type="ChEBI" id="CHEBI:15378"/>
        <dbReference type="ChEBI" id="CHEBI:29985"/>
        <dbReference type="ChEBI" id="CHEBI:30616"/>
        <dbReference type="ChEBI" id="CHEBI:43474"/>
        <dbReference type="ChEBI" id="CHEBI:58359"/>
        <dbReference type="ChEBI" id="CHEBI:58537"/>
        <dbReference type="ChEBI" id="CHEBI:58894"/>
        <dbReference type="ChEBI" id="CHEBI:456216"/>
        <dbReference type="EC" id="6.3.5.11"/>
    </reaction>
</comment>
<evidence type="ECO:0000256" key="6">
    <source>
        <dbReference type="ARBA" id="ARBA00022962"/>
    </source>
</evidence>
<keyword evidence="5 7" id="KW-0460">Magnesium</keyword>
<organism evidence="11 12">
    <name type="scientific">Dorea formicigenerans</name>
    <dbReference type="NCBI Taxonomy" id="39486"/>
    <lineage>
        <taxon>Bacteria</taxon>
        <taxon>Bacillati</taxon>
        <taxon>Bacillota</taxon>
        <taxon>Clostridia</taxon>
        <taxon>Lachnospirales</taxon>
        <taxon>Lachnospiraceae</taxon>
        <taxon>Dorea</taxon>
    </lineage>
</organism>
<feature type="site" description="Increases nucleophilicity of active site Cys" evidence="7">
    <location>
        <position position="448"/>
    </location>
</feature>
<dbReference type="InterPro" id="IPR011698">
    <property type="entry name" value="GATase_3"/>
</dbReference>
<keyword evidence="7" id="KW-0169">Cobalamin biosynthesis</keyword>
<dbReference type="Gene3D" id="3.40.50.880">
    <property type="match status" value="1"/>
</dbReference>
<dbReference type="Proteomes" id="UP000285981">
    <property type="component" value="Unassembled WGS sequence"/>
</dbReference>
<dbReference type="NCBIfam" id="NF002204">
    <property type="entry name" value="PRK01077.1"/>
    <property type="match status" value="1"/>
</dbReference>
<dbReference type="InterPro" id="IPR027417">
    <property type="entry name" value="P-loop_NTPase"/>
</dbReference>
<evidence type="ECO:0000259" key="9">
    <source>
        <dbReference type="Pfam" id="PF07685"/>
    </source>
</evidence>
<dbReference type="EC" id="6.3.5.11" evidence="7"/>
<evidence type="ECO:0000313" key="13">
    <source>
        <dbReference type="Proteomes" id="UP000285981"/>
    </source>
</evidence>
<proteinExistence type="inferred from homology"/>
<dbReference type="InterPro" id="IPR004484">
    <property type="entry name" value="CbiA/CobB_synth"/>
</dbReference>
<dbReference type="GO" id="GO:0009236">
    <property type="term" value="P:cobalamin biosynthetic process"/>
    <property type="evidence" value="ECO:0007669"/>
    <property type="project" value="UniProtKB-UniRule"/>
</dbReference>
<accession>A0A395XQT2</accession>
<dbReference type="GO" id="GO:0005524">
    <property type="term" value="F:ATP binding"/>
    <property type="evidence" value="ECO:0007669"/>
    <property type="project" value="UniProtKB-UniRule"/>
</dbReference>
<comment type="function">
    <text evidence="7">Catalyzes the ATP-dependent amidation of the two carboxylate groups at positions a and c of cobyrinate, using either L-glutamine or ammonia as the nitrogen source.</text>
</comment>
<dbReference type="UniPathway" id="UPA00148">
    <property type="reaction ID" value="UER00231"/>
</dbReference>
<dbReference type="InterPro" id="IPR002586">
    <property type="entry name" value="CobQ/CobB/MinD/ParA_Nub-bd_dom"/>
</dbReference>
<dbReference type="EMBL" id="QRVU01000004">
    <property type="protein sequence ID" value="RGS73404.1"/>
    <property type="molecule type" value="Genomic_DNA"/>
</dbReference>
<evidence type="ECO:0000313" key="12">
    <source>
        <dbReference type="Proteomes" id="UP000266376"/>
    </source>
</evidence>
<dbReference type="HAMAP" id="MF_00027">
    <property type="entry name" value="CobB_CbiA"/>
    <property type="match status" value="1"/>
</dbReference>
<evidence type="ECO:0000256" key="2">
    <source>
        <dbReference type="ARBA" id="ARBA00022598"/>
    </source>
</evidence>
<dbReference type="InterPro" id="IPR029062">
    <property type="entry name" value="Class_I_gatase-like"/>
</dbReference>
<feature type="domain" description="CobQ/CobB/MinD/ParA nucleotide binding" evidence="8">
    <location>
        <begin position="20"/>
        <end position="193"/>
    </location>
</feature>
<evidence type="ECO:0000256" key="1">
    <source>
        <dbReference type="ARBA" id="ARBA00001946"/>
    </source>
</evidence>
<evidence type="ECO:0000313" key="11">
    <source>
        <dbReference type="EMBL" id="RGW55954.1"/>
    </source>
</evidence>
<feature type="domain" description="CobB/CobQ-like glutamine amidotransferase" evidence="9">
    <location>
        <begin position="267"/>
        <end position="453"/>
    </location>
</feature>
<protein>
    <recommendedName>
        <fullName evidence="7">Cobyrinate a,c-diamide synthase</fullName>
        <ecNumber evidence="7">6.3.5.11</ecNumber>
    </recommendedName>
    <alternativeName>
        <fullName evidence="7">Cobyrinic acid a,c-diamide synthetase</fullName>
    </alternativeName>
</protein>
<evidence type="ECO:0000259" key="8">
    <source>
        <dbReference type="Pfam" id="PF01656"/>
    </source>
</evidence>
<dbReference type="PROSITE" id="PS51274">
    <property type="entry name" value="GATASE_COBBQ"/>
    <property type="match status" value="1"/>
</dbReference>
<dbReference type="Gene3D" id="3.40.50.300">
    <property type="entry name" value="P-loop containing nucleotide triphosphate hydrolases"/>
    <property type="match status" value="2"/>
</dbReference>
<dbReference type="PANTHER" id="PTHR43873">
    <property type="entry name" value="COBYRINATE A,C-DIAMIDE SYNTHASE"/>
    <property type="match status" value="1"/>
</dbReference>
<evidence type="ECO:0000256" key="4">
    <source>
        <dbReference type="ARBA" id="ARBA00022840"/>
    </source>
</evidence>
<sequence length="472" mass="52636">MQPINDKDNNRNNNAIPRVLLTATSSGSGKTMITCGILKALKNRGLDCAAFKCGPDYIDPMFHRKVLGIDSYNLDTFMCKRTGVRQSLLSHGKNRDICVLEGVMGYYDGIAGISKEASAWDVADTTDTPAILILDCKGVSVSAVAVVKGFLEYETEHHIKGVILNRISPMMYARMKQMIEEQLKVRVYGYVPVVSECVLESRYLGLQIPEEVEKIDEKLEQLARVMEDTVDLDGILELARNVSAMQEDTQVKEHLLNLSDTLQKGIRIAAAHDEAFCFIYPDNLEILKKLGAEIVTFSPIHDRSLPENIQGIVLYGGYPELYAKELSENDSMRESICHAVTLGVPCIAECGGFMYLQERLEGSDGNIYDMAGALFGKSYKTEKLRRFGYIILSKGTVFGHNVGNITAHEFHYYESEECGHAFTAKKPMSTRGWECMISTDTILAGYPHIHYMGNPQVAEAFAGACRRYKEKD</sequence>
<keyword evidence="2 7" id="KW-0436">Ligase</keyword>
<reference evidence="12 13" key="1">
    <citation type="submission" date="2018-08" db="EMBL/GenBank/DDBJ databases">
        <title>A genome reference for cultivated species of the human gut microbiota.</title>
        <authorList>
            <person name="Zou Y."/>
            <person name="Xue W."/>
            <person name="Luo G."/>
        </authorList>
    </citation>
    <scope>NUCLEOTIDE SEQUENCE [LARGE SCALE GENOMIC DNA]</scope>
    <source>
        <strain evidence="11 12">AF12-11</strain>
        <strain evidence="10 13">AF21-25</strain>
    </source>
</reference>
<dbReference type="PANTHER" id="PTHR43873:SF1">
    <property type="entry name" value="COBYRINATE A,C-DIAMIDE SYNTHASE"/>
    <property type="match status" value="1"/>
</dbReference>
<comment type="miscellaneous">
    <text evidence="7">The a and c carboxylates of cobyrinate are activated for nucleophilic attack via formation of a phosphorylated intermediate by ATP. CbiA catalyzes first the amidation of the c-carboxylate, and then that of the a-carboxylate.</text>
</comment>
<comment type="pathway">
    <text evidence="7">Cofactor biosynthesis; adenosylcobalamin biosynthesis; cob(II)yrinate a,c-diamide from sirohydrochlorin (anaerobic route): step 10/10.</text>
</comment>
<name>A0A395XQT2_9FIRM</name>
<keyword evidence="4 7" id="KW-0067">ATP-binding</keyword>
<dbReference type="Proteomes" id="UP000266376">
    <property type="component" value="Unassembled WGS sequence"/>
</dbReference>